<protein>
    <submittedName>
        <fullName evidence="13">Adenosine receptor A2a-like</fullName>
    </submittedName>
</protein>
<feature type="transmembrane region" description="Helical" evidence="10">
    <location>
        <begin position="130"/>
        <end position="148"/>
    </location>
</feature>
<dbReference type="FunCoup" id="A0A6P8I6Y0">
    <property type="interactions" value="300"/>
</dbReference>
<dbReference type="InterPro" id="IPR000276">
    <property type="entry name" value="GPCR_Rhodpsn"/>
</dbReference>
<keyword evidence="9" id="KW-0807">Transducer</keyword>
<evidence type="ECO:0000256" key="2">
    <source>
        <dbReference type="ARBA" id="ARBA00022475"/>
    </source>
</evidence>
<dbReference type="CDD" id="cd00637">
    <property type="entry name" value="7tm_classA_rhodopsin-like"/>
    <property type="match status" value="1"/>
</dbReference>
<dbReference type="GeneID" id="116299240"/>
<gene>
    <name evidence="13" type="primary">LOC116299240</name>
</gene>
<evidence type="ECO:0000313" key="13">
    <source>
        <dbReference type="RefSeq" id="XP_031563728.1"/>
    </source>
</evidence>
<dbReference type="Gene3D" id="1.20.1070.10">
    <property type="entry name" value="Rhodopsin 7-helix transmembrane proteins"/>
    <property type="match status" value="1"/>
</dbReference>
<evidence type="ECO:0000256" key="5">
    <source>
        <dbReference type="ARBA" id="ARBA00023040"/>
    </source>
</evidence>
<keyword evidence="2" id="KW-1003">Cell membrane</keyword>
<dbReference type="SUPFAM" id="SSF81321">
    <property type="entry name" value="Family A G protein-coupled receptor-like"/>
    <property type="match status" value="1"/>
</dbReference>
<feature type="transmembrane region" description="Helical" evidence="10">
    <location>
        <begin position="212"/>
        <end position="233"/>
    </location>
</feature>
<dbReference type="AlphaFoldDB" id="A0A6P8I6Y0"/>
<keyword evidence="4 10" id="KW-1133">Transmembrane helix</keyword>
<evidence type="ECO:0000256" key="1">
    <source>
        <dbReference type="ARBA" id="ARBA00004651"/>
    </source>
</evidence>
<evidence type="ECO:0000256" key="7">
    <source>
        <dbReference type="ARBA" id="ARBA00023170"/>
    </source>
</evidence>
<keyword evidence="5" id="KW-0297">G-protein coupled receptor</keyword>
<feature type="transmembrane region" description="Helical" evidence="10">
    <location>
        <begin position="160"/>
        <end position="179"/>
    </location>
</feature>
<keyword evidence="12" id="KW-1185">Reference proteome</keyword>
<dbReference type="SMART" id="SM01381">
    <property type="entry name" value="7TM_GPCR_Srsx"/>
    <property type="match status" value="1"/>
</dbReference>
<name>A0A6P8I6Y0_ACTTE</name>
<evidence type="ECO:0000256" key="3">
    <source>
        <dbReference type="ARBA" id="ARBA00022692"/>
    </source>
</evidence>
<dbReference type="InParanoid" id="A0A6P8I6Y0"/>
<dbReference type="OrthoDB" id="6151005at2759"/>
<feature type="transmembrane region" description="Helical" evidence="10">
    <location>
        <begin position="46"/>
        <end position="66"/>
    </location>
</feature>
<evidence type="ECO:0000256" key="6">
    <source>
        <dbReference type="ARBA" id="ARBA00023136"/>
    </source>
</evidence>
<dbReference type="PROSITE" id="PS50262">
    <property type="entry name" value="G_PROTEIN_RECEP_F1_2"/>
    <property type="match status" value="1"/>
</dbReference>
<evidence type="ECO:0000256" key="8">
    <source>
        <dbReference type="ARBA" id="ARBA00023180"/>
    </source>
</evidence>
<feature type="domain" description="G-protein coupled receptors family 1 profile" evidence="11">
    <location>
        <begin position="34"/>
        <end position="259"/>
    </location>
</feature>
<keyword evidence="6 10" id="KW-0472">Membrane</keyword>
<evidence type="ECO:0000256" key="10">
    <source>
        <dbReference type="SAM" id="Phobius"/>
    </source>
</evidence>
<organism evidence="12 13">
    <name type="scientific">Actinia tenebrosa</name>
    <name type="common">Australian red waratah sea anemone</name>
    <dbReference type="NCBI Taxonomy" id="6105"/>
    <lineage>
        <taxon>Eukaryota</taxon>
        <taxon>Metazoa</taxon>
        <taxon>Cnidaria</taxon>
        <taxon>Anthozoa</taxon>
        <taxon>Hexacorallia</taxon>
        <taxon>Actiniaria</taxon>
        <taxon>Actiniidae</taxon>
        <taxon>Actinia</taxon>
    </lineage>
</organism>
<dbReference type="PANTHER" id="PTHR24246">
    <property type="entry name" value="OLFACTORY RECEPTOR AND ADENOSINE RECEPTOR"/>
    <property type="match status" value="1"/>
</dbReference>
<dbReference type="Pfam" id="PF00001">
    <property type="entry name" value="7tm_1"/>
    <property type="match status" value="1"/>
</dbReference>
<keyword evidence="7" id="KW-0675">Receptor</keyword>
<sequence length="302" mass="34271">MAADRSSVEGQIGLLAVIILAVVNVLFGVLGIIGNTVTCLAVWKNPLLQAGVNFCIVSLSIADLLVCVFTQPIYVLSLIGFTSKHFMVFYYIVTSTSLYASLNNLLLMTANRVVAIFYPLRYKSIMSKRNVLFCIGFIWVLSIIEGVLRTLTIFKQFTPHIRICAVLLFISMYAKIFYVSRKERQKIIRQNNSLSFNYKLAKIEFENNASKTAFVIVGTFVLAFLPITLLIMFNSTIKLATECSFTLMCCSSAVNPLVYGWRNHRFRNEVKKMFPFARKNRIAPPLDMNDTLKPRLPIKWTK</sequence>
<evidence type="ECO:0000313" key="12">
    <source>
        <dbReference type="Proteomes" id="UP000515163"/>
    </source>
</evidence>
<keyword evidence="8" id="KW-0325">Glycoprotein</keyword>
<proteinExistence type="predicted"/>
<feature type="transmembrane region" description="Helical" evidence="10">
    <location>
        <begin position="12"/>
        <end position="34"/>
    </location>
</feature>
<dbReference type="KEGG" id="aten:116299240"/>
<dbReference type="PANTHER" id="PTHR24246:SF27">
    <property type="entry name" value="ADENOSINE RECEPTOR, ISOFORM A"/>
    <property type="match status" value="1"/>
</dbReference>
<dbReference type="InterPro" id="IPR017452">
    <property type="entry name" value="GPCR_Rhodpsn_7TM"/>
</dbReference>
<dbReference type="GO" id="GO:0005886">
    <property type="term" value="C:plasma membrane"/>
    <property type="evidence" value="ECO:0007669"/>
    <property type="project" value="UniProtKB-SubCell"/>
</dbReference>
<reference evidence="13" key="1">
    <citation type="submission" date="2025-08" db="UniProtKB">
        <authorList>
            <consortium name="RefSeq"/>
        </authorList>
    </citation>
    <scope>IDENTIFICATION</scope>
    <source>
        <tissue evidence="13">Tentacle</tissue>
    </source>
</reference>
<dbReference type="Proteomes" id="UP000515163">
    <property type="component" value="Unplaced"/>
</dbReference>
<comment type="subcellular location">
    <subcellularLocation>
        <location evidence="1">Cell membrane</location>
        <topology evidence="1">Multi-pass membrane protein</topology>
    </subcellularLocation>
</comment>
<feature type="transmembrane region" description="Helical" evidence="10">
    <location>
        <begin position="239"/>
        <end position="261"/>
    </location>
</feature>
<dbReference type="PRINTS" id="PR00237">
    <property type="entry name" value="GPCRRHODOPSN"/>
</dbReference>
<evidence type="ECO:0000256" key="9">
    <source>
        <dbReference type="ARBA" id="ARBA00023224"/>
    </source>
</evidence>
<dbReference type="GO" id="GO:0004930">
    <property type="term" value="F:G protein-coupled receptor activity"/>
    <property type="evidence" value="ECO:0007669"/>
    <property type="project" value="UniProtKB-KW"/>
</dbReference>
<evidence type="ECO:0000256" key="4">
    <source>
        <dbReference type="ARBA" id="ARBA00022989"/>
    </source>
</evidence>
<keyword evidence="3 10" id="KW-0812">Transmembrane</keyword>
<evidence type="ECO:0000259" key="11">
    <source>
        <dbReference type="PROSITE" id="PS50262"/>
    </source>
</evidence>
<accession>A0A6P8I6Y0</accession>
<dbReference type="RefSeq" id="XP_031563728.1">
    <property type="nucleotide sequence ID" value="XM_031707868.1"/>
</dbReference>